<dbReference type="AlphaFoldDB" id="A0A4Q8LXD4"/>
<protein>
    <recommendedName>
        <fullName evidence="4">YqaJ viral recombinase domain-containing protein</fullName>
    </recommendedName>
</protein>
<dbReference type="Proteomes" id="UP000292087">
    <property type="component" value="Unassembled WGS sequence"/>
</dbReference>
<feature type="coiled-coil region" evidence="1">
    <location>
        <begin position="430"/>
        <end position="477"/>
    </location>
</feature>
<organism evidence="2 3">
    <name type="scientific">Pseudoxanthomonas winnipegensis</name>
    <dbReference type="NCBI Taxonomy" id="2480810"/>
    <lineage>
        <taxon>Bacteria</taxon>
        <taxon>Pseudomonadati</taxon>
        <taxon>Pseudomonadota</taxon>
        <taxon>Gammaproteobacteria</taxon>
        <taxon>Lysobacterales</taxon>
        <taxon>Lysobacteraceae</taxon>
        <taxon>Pseudoxanthomonas</taxon>
    </lineage>
</organism>
<dbReference type="Gene3D" id="3.90.320.10">
    <property type="match status" value="1"/>
</dbReference>
<name>A0A4Q8LXD4_9GAMM</name>
<dbReference type="InterPro" id="IPR011604">
    <property type="entry name" value="PDDEXK-like_dom_sf"/>
</dbReference>
<dbReference type="InterPro" id="IPR016889">
    <property type="entry name" value="UCP028503"/>
</dbReference>
<dbReference type="EMBL" id="SHMF01000001">
    <property type="protein sequence ID" value="TAA37203.1"/>
    <property type="molecule type" value="Genomic_DNA"/>
</dbReference>
<evidence type="ECO:0000256" key="1">
    <source>
        <dbReference type="SAM" id="Coils"/>
    </source>
</evidence>
<sequence length="575" mass="63192">MMPVDLIQGTPEWHAHRATHLNASEASVMLGEFPNVTRTELLKVRATGIASEVSWFLQKIFDDGHRFEALARPLAEQIVGEDLYPTVGTQGKYSASFDGLTLLEDTVFEHKMLNATLREVMQPGCTGTDLPLYHQIQMEQQLMVSGAGRALFMASEWDEAGNLIEELHCWYYPNPDLRARIVAGWEQFEADVCAYVPVAVAEPVVGRAPDQLPALRIELQGMVTSSNLAEFRSHALAVLGSINRDLQTDADFANAEQTVKWAKAAEERLDAAKDHALSQTADIEAVFRTIDDVKAETRRVRLELDKLVSKRKDERRAEIVQIGRDALQAHYEQINASLGAHAIPFPGAAVAADLGLAIKGKKSLASMQDAVNTTVANAKIEASQQADRVRANVAILAEHQAHASLFADRVALCAHKAPDDLRNLVAARIAEHQQREQARIEQERERIRYQELARIEREQQQERARQQRNQIFEAAEADQPEVAPAAVASPAPQAPQAPAAAVRSGADIRLGEINALIAPLSVSAEALASLGFLPVRTERAAKLYDADKLESMLRALARHLATAADRARDSYPLAA</sequence>
<comment type="caution">
    <text evidence="2">The sequence shown here is derived from an EMBL/GenBank/DDBJ whole genome shotgun (WGS) entry which is preliminary data.</text>
</comment>
<evidence type="ECO:0000313" key="3">
    <source>
        <dbReference type="Proteomes" id="UP000292087"/>
    </source>
</evidence>
<gene>
    <name evidence="2" type="ORF">EA656_00550</name>
</gene>
<proteinExistence type="predicted"/>
<dbReference type="InterPro" id="IPR011335">
    <property type="entry name" value="Restrct_endonuc-II-like"/>
</dbReference>
<keyword evidence="1" id="KW-0175">Coiled coil</keyword>
<dbReference type="RefSeq" id="WP_130522236.1">
    <property type="nucleotide sequence ID" value="NZ_SHLZ01000001.1"/>
</dbReference>
<dbReference type="SUPFAM" id="SSF52980">
    <property type="entry name" value="Restriction endonuclease-like"/>
    <property type="match status" value="1"/>
</dbReference>
<dbReference type="PIRSF" id="PIRSF028503">
    <property type="entry name" value="UCP028503"/>
    <property type="match status" value="1"/>
</dbReference>
<reference evidence="2 3" key="1">
    <citation type="submission" date="2019-02" db="EMBL/GenBank/DDBJ databases">
        <title>WGS of Pseudoxanthomonas species novum from clinical isolates.</title>
        <authorList>
            <person name="Bernier A.-M."/>
            <person name="Bernard K."/>
            <person name="Vachon A."/>
        </authorList>
    </citation>
    <scope>NUCLEOTIDE SEQUENCE [LARGE SCALE GENOMIC DNA]</scope>
    <source>
        <strain evidence="2 3">NML140781</strain>
    </source>
</reference>
<evidence type="ECO:0008006" key="4">
    <source>
        <dbReference type="Google" id="ProtNLM"/>
    </source>
</evidence>
<accession>A0A4Q8LXD4</accession>
<evidence type="ECO:0000313" key="2">
    <source>
        <dbReference type="EMBL" id="TAA37203.1"/>
    </source>
</evidence>